<dbReference type="Proteomes" id="UP001178508">
    <property type="component" value="Chromosome 12"/>
</dbReference>
<evidence type="ECO:0000313" key="2">
    <source>
        <dbReference type="Proteomes" id="UP001178508"/>
    </source>
</evidence>
<keyword evidence="2" id="KW-1185">Reference proteome</keyword>
<protein>
    <submittedName>
        <fullName evidence="1">Uncharacterized protein</fullName>
    </submittedName>
</protein>
<dbReference type="AlphaFoldDB" id="A0AAV1G7P2"/>
<accession>A0AAV1G7P2</accession>
<dbReference type="EMBL" id="OY660875">
    <property type="protein sequence ID" value="CAJ1069523.1"/>
    <property type="molecule type" value="Genomic_DNA"/>
</dbReference>
<proteinExistence type="predicted"/>
<sequence>MSAKSCPVQLSRETDSGQDDDRRYVCVHVCVCVPTSQNESLLWTEENLENREKGEHLPLSPSADIEGNTSGAETLQSTFSWRGVCCGSRAFLRCKGNWDQLSPDSSIRPGAAGSNKSMAPVLCLPIPYVTAGNFKKASILS</sequence>
<evidence type="ECO:0000313" key="1">
    <source>
        <dbReference type="EMBL" id="CAJ1069523.1"/>
    </source>
</evidence>
<organism evidence="1 2">
    <name type="scientific">Xyrichtys novacula</name>
    <name type="common">Pearly razorfish</name>
    <name type="synonym">Hemipteronotus novacula</name>
    <dbReference type="NCBI Taxonomy" id="13765"/>
    <lineage>
        <taxon>Eukaryota</taxon>
        <taxon>Metazoa</taxon>
        <taxon>Chordata</taxon>
        <taxon>Craniata</taxon>
        <taxon>Vertebrata</taxon>
        <taxon>Euteleostomi</taxon>
        <taxon>Actinopterygii</taxon>
        <taxon>Neopterygii</taxon>
        <taxon>Teleostei</taxon>
        <taxon>Neoteleostei</taxon>
        <taxon>Acanthomorphata</taxon>
        <taxon>Eupercaria</taxon>
        <taxon>Labriformes</taxon>
        <taxon>Labridae</taxon>
        <taxon>Xyrichtys</taxon>
    </lineage>
</organism>
<gene>
    <name evidence="1" type="ORF">XNOV1_A006863</name>
</gene>
<name>A0AAV1G7P2_XYRNO</name>
<reference evidence="1" key="1">
    <citation type="submission" date="2023-08" db="EMBL/GenBank/DDBJ databases">
        <authorList>
            <person name="Alioto T."/>
            <person name="Alioto T."/>
            <person name="Gomez Garrido J."/>
        </authorList>
    </citation>
    <scope>NUCLEOTIDE SEQUENCE</scope>
</reference>